<gene>
    <name evidence="9" type="ORF">PUT78_08210</name>
</gene>
<protein>
    <submittedName>
        <fullName evidence="9">Carbohydrate ABC transporter permease</fullName>
    </submittedName>
</protein>
<evidence type="ECO:0000313" key="9">
    <source>
        <dbReference type="EMBL" id="MDD7971081.1"/>
    </source>
</evidence>
<name>A0ABT5T7H9_9RHOB</name>
<dbReference type="PANTHER" id="PTHR32243">
    <property type="entry name" value="MALTOSE TRANSPORT SYSTEM PERMEASE-RELATED"/>
    <property type="match status" value="1"/>
</dbReference>
<comment type="subcellular location">
    <subcellularLocation>
        <location evidence="1 7">Cell membrane</location>
        <topology evidence="1 7">Multi-pass membrane protein</topology>
    </subcellularLocation>
</comment>
<organism evidence="9 10">
    <name type="scientific">Roseinatronobacter alkalisoli</name>
    <dbReference type="NCBI Taxonomy" id="3028235"/>
    <lineage>
        <taxon>Bacteria</taxon>
        <taxon>Pseudomonadati</taxon>
        <taxon>Pseudomonadota</taxon>
        <taxon>Alphaproteobacteria</taxon>
        <taxon>Rhodobacterales</taxon>
        <taxon>Paracoccaceae</taxon>
        <taxon>Roseinatronobacter</taxon>
    </lineage>
</organism>
<evidence type="ECO:0000313" key="10">
    <source>
        <dbReference type="Proteomes" id="UP001431784"/>
    </source>
</evidence>
<evidence type="ECO:0000256" key="3">
    <source>
        <dbReference type="ARBA" id="ARBA00022475"/>
    </source>
</evidence>
<comment type="caution">
    <text evidence="9">The sequence shown here is derived from an EMBL/GenBank/DDBJ whole genome shotgun (WGS) entry which is preliminary data.</text>
</comment>
<evidence type="ECO:0000256" key="2">
    <source>
        <dbReference type="ARBA" id="ARBA00022448"/>
    </source>
</evidence>
<dbReference type="EMBL" id="JAQZSM010000005">
    <property type="protein sequence ID" value="MDD7971081.1"/>
    <property type="molecule type" value="Genomic_DNA"/>
</dbReference>
<dbReference type="Gene3D" id="1.10.3720.10">
    <property type="entry name" value="MetI-like"/>
    <property type="match status" value="1"/>
</dbReference>
<evidence type="ECO:0000256" key="7">
    <source>
        <dbReference type="RuleBase" id="RU363032"/>
    </source>
</evidence>
<keyword evidence="5 7" id="KW-1133">Transmembrane helix</keyword>
<keyword evidence="6 7" id="KW-0472">Membrane</keyword>
<reference evidence="9" key="1">
    <citation type="submission" date="2023-02" db="EMBL/GenBank/DDBJ databases">
        <title>Description of Roseinatronobacter alkalisoli sp. nov., an alkaliphilic bacerium isolated from soda soil.</title>
        <authorList>
            <person name="Wei W."/>
        </authorList>
    </citation>
    <scope>NUCLEOTIDE SEQUENCE</scope>
    <source>
        <strain evidence="9">HJB301</strain>
    </source>
</reference>
<keyword evidence="2 7" id="KW-0813">Transport</keyword>
<evidence type="ECO:0000256" key="4">
    <source>
        <dbReference type="ARBA" id="ARBA00022692"/>
    </source>
</evidence>
<sequence length="270" mass="29996">MNMSRRFGQAFLLLMVFMVLFPLLWTLLNAFKQNVDILTRAPKFIFTPVLDNMIFVLSRQSVLQALVNSLIICLVSVVVGVVLGLPAAYAIARYPNRITDELQFFVLSLRFLPPVAVAIPLMVIWLNLGLYDTRLAMIVTYSLLTISITIWLSVPGFQQVPKEIEEAARVDGCGVYAVFFRIALPVAARTLLGAVAFSFVLIWNEFLIALMLTTSDARTLPIVASEMSQLGMDVPWGILNAAVILLSIPPLLLLGLLSSFMNSVFSRKKK</sequence>
<dbReference type="InterPro" id="IPR050901">
    <property type="entry name" value="BP-dep_ABC_trans_perm"/>
</dbReference>
<feature type="transmembrane region" description="Helical" evidence="7">
    <location>
        <begin position="191"/>
        <end position="214"/>
    </location>
</feature>
<evidence type="ECO:0000256" key="5">
    <source>
        <dbReference type="ARBA" id="ARBA00022989"/>
    </source>
</evidence>
<feature type="transmembrane region" description="Helical" evidence="7">
    <location>
        <begin position="134"/>
        <end position="154"/>
    </location>
</feature>
<proteinExistence type="inferred from homology"/>
<dbReference type="Pfam" id="PF00528">
    <property type="entry name" value="BPD_transp_1"/>
    <property type="match status" value="1"/>
</dbReference>
<comment type="similarity">
    <text evidence="7">Belongs to the binding-protein-dependent transport system permease family.</text>
</comment>
<feature type="transmembrane region" description="Helical" evidence="7">
    <location>
        <begin position="65"/>
        <end position="92"/>
    </location>
</feature>
<feature type="transmembrane region" description="Helical" evidence="7">
    <location>
        <begin position="234"/>
        <end position="260"/>
    </location>
</feature>
<dbReference type="InterPro" id="IPR000515">
    <property type="entry name" value="MetI-like"/>
</dbReference>
<evidence type="ECO:0000256" key="6">
    <source>
        <dbReference type="ARBA" id="ARBA00023136"/>
    </source>
</evidence>
<keyword evidence="3" id="KW-1003">Cell membrane</keyword>
<dbReference type="SUPFAM" id="SSF161098">
    <property type="entry name" value="MetI-like"/>
    <property type="match status" value="1"/>
</dbReference>
<feature type="transmembrane region" description="Helical" evidence="7">
    <location>
        <begin position="104"/>
        <end position="128"/>
    </location>
</feature>
<dbReference type="PANTHER" id="PTHR32243:SF18">
    <property type="entry name" value="INNER MEMBRANE ABC TRANSPORTER PERMEASE PROTEIN YCJP"/>
    <property type="match status" value="1"/>
</dbReference>
<dbReference type="CDD" id="cd06261">
    <property type="entry name" value="TM_PBP2"/>
    <property type="match status" value="1"/>
</dbReference>
<keyword evidence="4 7" id="KW-0812">Transmembrane</keyword>
<dbReference type="PROSITE" id="PS50928">
    <property type="entry name" value="ABC_TM1"/>
    <property type="match status" value="1"/>
</dbReference>
<dbReference type="Proteomes" id="UP001431784">
    <property type="component" value="Unassembled WGS sequence"/>
</dbReference>
<evidence type="ECO:0000256" key="1">
    <source>
        <dbReference type="ARBA" id="ARBA00004651"/>
    </source>
</evidence>
<evidence type="ECO:0000259" key="8">
    <source>
        <dbReference type="PROSITE" id="PS50928"/>
    </source>
</evidence>
<dbReference type="RefSeq" id="WP_274351766.1">
    <property type="nucleotide sequence ID" value="NZ_JAQZSM010000005.1"/>
</dbReference>
<feature type="domain" description="ABC transmembrane type-1" evidence="8">
    <location>
        <begin position="66"/>
        <end position="257"/>
    </location>
</feature>
<keyword evidence="10" id="KW-1185">Reference proteome</keyword>
<accession>A0ABT5T7H9</accession>
<dbReference type="InterPro" id="IPR035906">
    <property type="entry name" value="MetI-like_sf"/>
</dbReference>